<dbReference type="EMBL" id="GBXM01005392">
    <property type="protein sequence ID" value="JAI03186.1"/>
    <property type="molecule type" value="Transcribed_RNA"/>
</dbReference>
<proteinExistence type="predicted"/>
<dbReference type="AlphaFoldDB" id="A0A0E9XMV8"/>
<reference evidence="1" key="1">
    <citation type="submission" date="2014-11" db="EMBL/GenBank/DDBJ databases">
        <authorList>
            <person name="Amaro Gonzalez C."/>
        </authorList>
    </citation>
    <scope>NUCLEOTIDE SEQUENCE</scope>
</reference>
<organism evidence="1">
    <name type="scientific">Anguilla anguilla</name>
    <name type="common">European freshwater eel</name>
    <name type="synonym">Muraena anguilla</name>
    <dbReference type="NCBI Taxonomy" id="7936"/>
    <lineage>
        <taxon>Eukaryota</taxon>
        <taxon>Metazoa</taxon>
        <taxon>Chordata</taxon>
        <taxon>Craniata</taxon>
        <taxon>Vertebrata</taxon>
        <taxon>Euteleostomi</taxon>
        <taxon>Actinopterygii</taxon>
        <taxon>Neopterygii</taxon>
        <taxon>Teleostei</taxon>
        <taxon>Anguilliformes</taxon>
        <taxon>Anguillidae</taxon>
        <taxon>Anguilla</taxon>
    </lineage>
</organism>
<accession>A0A0E9XMV8</accession>
<protein>
    <submittedName>
        <fullName evidence="1">Uncharacterized protein</fullName>
    </submittedName>
</protein>
<name>A0A0E9XMV8_ANGAN</name>
<sequence length="27" mass="3350">MFRNHFDLFSLRFQIRSKMAEVFTLNT</sequence>
<evidence type="ECO:0000313" key="1">
    <source>
        <dbReference type="EMBL" id="JAI03186.1"/>
    </source>
</evidence>
<reference evidence="1" key="2">
    <citation type="journal article" date="2015" name="Fish Shellfish Immunol.">
        <title>Early steps in the European eel (Anguilla anguilla)-Vibrio vulnificus interaction in the gills: Role of the RtxA13 toxin.</title>
        <authorList>
            <person name="Callol A."/>
            <person name="Pajuelo D."/>
            <person name="Ebbesson L."/>
            <person name="Teles M."/>
            <person name="MacKenzie S."/>
            <person name="Amaro C."/>
        </authorList>
    </citation>
    <scope>NUCLEOTIDE SEQUENCE</scope>
</reference>